<accession>A0A1K2I155</accession>
<dbReference type="PANTHER" id="PTHR12526">
    <property type="entry name" value="GLYCOSYLTRANSFERASE"/>
    <property type="match status" value="1"/>
</dbReference>
<dbReference type="OrthoDB" id="3180470at2"/>
<proteinExistence type="predicted"/>
<keyword evidence="1" id="KW-0808">Transferase</keyword>
<dbReference type="CDD" id="cd03801">
    <property type="entry name" value="GT4_PimA-like"/>
    <property type="match status" value="1"/>
</dbReference>
<dbReference type="GO" id="GO:0016757">
    <property type="term" value="F:glycosyltransferase activity"/>
    <property type="evidence" value="ECO:0007669"/>
    <property type="project" value="TreeGrafter"/>
</dbReference>
<dbReference type="Proteomes" id="UP000183447">
    <property type="component" value="Unassembled WGS sequence"/>
</dbReference>
<protein>
    <submittedName>
        <fullName evidence="1">Glycosyltransferase involved in cell wall bisynthesis</fullName>
    </submittedName>
</protein>
<organism evidence="1 2">
    <name type="scientific">Devosia enhydra</name>
    <dbReference type="NCBI Taxonomy" id="665118"/>
    <lineage>
        <taxon>Bacteria</taxon>
        <taxon>Pseudomonadati</taxon>
        <taxon>Pseudomonadota</taxon>
        <taxon>Alphaproteobacteria</taxon>
        <taxon>Hyphomicrobiales</taxon>
        <taxon>Devosiaceae</taxon>
        <taxon>Devosia</taxon>
    </lineage>
</organism>
<gene>
    <name evidence="1" type="ORF">SAMN02983003_3119</name>
</gene>
<keyword evidence="2" id="KW-1185">Reference proteome</keyword>
<evidence type="ECO:0000313" key="2">
    <source>
        <dbReference type="Proteomes" id="UP000183447"/>
    </source>
</evidence>
<dbReference type="SUPFAM" id="SSF53756">
    <property type="entry name" value="UDP-Glycosyltransferase/glycogen phosphorylase"/>
    <property type="match status" value="1"/>
</dbReference>
<name>A0A1K2I155_9HYPH</name>
<dbReference type="AlphaFoldDB" id="A0A1K2I155"/>
<dbReference type="STRING" id="665118.SAMN02983003_3119"/>
<dbReference type="EMBL" id="FPKU01000003">
    <property type="protein sequence ID" value="SFZ85947.1"/>
    <property type="molecule type" value="Genomic_DNA"/>
</dbReference>
<dbReference type="PANTHER" id="PTHR12526:SF600">
    <property type="entry name" value="GLYCOSYL TRANSFERASE GROUP 1"/>
    <property type="match status" value="1"/>
</dbReference>
<dbReference type="Gene3D" id="3.40.50.2000">
    <property type="entry name" value="Glycogen Phosphorylase B"/>
    <property type="match status" value="2"/>
</dbReference>
<evidence type="ECO:0000313" key="1">
    <source>
        <dbReference type="EMBL" id="SFZ85947.1"/>
    </source>
</evidence>
<sequence length="360" mass="40437">MKIALLTRYGDLAASTRQRFQQYRPYLEASDFELVSRPLLDDTYLERLYTGGRRSAAQLARRYVDRVLWLLSRPDVDLIWLNYDLFPFMPGLFESLARIPGKPIVFDYDDAIFHNYDLHSKRLVRRVLGKKLHSTIGGAELVLAGNAYLADYARPLNARVEIVPTVVDAWVYRPAPPANNAETAPRVGWIGTPSTWSEYLVKLMPALMPTLEQADAHLAVMGAGRDAVAQPRLDIEPWSEAAEVPFLQSLDIGIMPLTDTPWARGKCGYKLIQYMACGLPVVASPVGVNSEIVEHGVNGFLARTDDEWREALTTLLHDPALRHRMGAAGRRKVEEQYSLQVWGPRVASLLLDAASRCRHT</sequence>
<dbReference type="RefSeq" id="WP_072345167.1">
    <property type="nucleotide sequence ID" value="NZ_FPKU01000003.1"/>
</dbReference>
<reference evidence="1 2" key="1">
    <citation type="submission" date="2016-11" db="EMBL/GenBank/DDBJ databases">
        <authorList>
            <person name="Jaros S."/>
            <person name="Januszkiewicz K."/>
            <person name="Wedrychowicz H."/>
        </authorList>
    </citation>
    <scope>NUCLEOTIDE SEQUENCE [LARGE SCALE GENOMIC DNA]</scope>
    <source>
        <strain evidence="1 2">ATCC 23634</strain>
    </source>
</reference>
<dbReference type="Pfam" id="PF13692">
    <property type="entry name" value="Glyco_trans_1_4"/>
    <property type="match status" value="1"/>
</dbReference>